<dbReference type="EMBL" id="JAWSTH010000154">
    <property type="protein sequence ID" value="MDW5598586.1"/>
    <property type="molecule type" value="Genomic_DNA"/>
</dbReference>
<comment type="caution">
    <text evidence="5">The sequence shown here is derived from an EMBL/GenBank/DDBJ whole genome shotgun (WGS) entry which is preliminary data.</text>
</comment>
<dbReference type="InterPro" id="IPR001610">
    <property type="entry name" value="PAC"/>
</dbReference>
<keyword evidence="6" id="KW-1185">Reference proteome</keyword>
<dbReference type="PANTHER" id="PTHR45138:SF9">
    <property type="entry name" value="DIGUANYLATE CYCLASE DGCM-RELATED"/>
    <property type="match status" value="1"/>
</dbReference>
<feature type="transmembrane region" description="Helical" evidence="1">
    <location>
        <begin position="43"/>
        <end position="63"/>
    </location>
</feature>
<dbReference type="InterPro" id="IPR000160">
    <property type="entry name" value="GGDEF_dom"/>
</dbReference>
<dbReference type="SMART" id="SM00267">
    <property type="entry name" value="GGDEF"/>
    <property type="match status" value="1"/>
</dbReference>
<dbReference type="NCBIfam" id="TIGR00229">
    <property type="entry name" value="sensory_box"/>
    <property type="match status" value="1"/>
</dbReference>
<feature type="domain" description="PAC" evidence="3">
    <location>
        <begin position="250"/>
        <end position="302"/>
    </location>
</feature>
<dbReference type="Gene3D" id="3.30.70.270">
    <property type="match status" value="1"/>
</dbReference>
<feature type="transmembrane region" description="Helical" evidence="1">
    <location>
        <begin position="116"/>
        <end position="136"/>
    </location>
</feature>
<keyword evidence="1" id="KW-0472">Membrane</keyword>
<keyword evidence="5" id="KW-0808">Transferase</keyword>
<organism evidence="5 6">
    <name type="scientific">Conexibacter stalactiti</name>
    <dbReference type="NCBI Taxonomy" id="1940611"/>
    <lineage>
        <taxon>Bacteria</taxon>
        <taxon>Bacillati</taxon>
        <taxon>Actinomycetota</taxon>
        <taxon>Thermoleophilia</taxon>
        <taxon>Solirubrobacterales</taxon>
        <taxon>Conexibacteraceae</taxon>
        <taxon>Conexibacter</taxon>
    </lineage>
</organism>
<evidence type="ECO:0000259" key="2">
    <source>
        <dbReference type="PROSITE" id="PS50112"/>
    </source>
</evidence>
<dbReference type="InterPro" id="IPR050469">
    <property type="entry name" value="Diguanylate_Cyclase"/>
</dbReference>
<dbReference type="Proteomes" id="UP001284601">
    <property type="component" value="Unassembled WGS sequence"/>
</dbReference>
<dbReference type="InterPro" id="IPR029787">
    <property type="entry name" value="Nucleotide_cyclase"/>
</dbReference>
<dbReference type="InterPro" id="IPR000014">
    <property type="entry name" value="PAS"/>
</dbReference>
<evidence type="ECO:0000259" key="4">
    <source>
        <dbReference type="PROSITE" id="PS50887"/>
    </source>
</evidence>
<feature type="transmembrane region" description="Helical" evidence="1">
    <location>
        <begin position="19"/>
        <end position="37"/>
    </location>
</feature>
<evidence type="ECO:0000313" key="6">
    <source>
        <dbReference type="Proteomes" id="UP001284601"/>
    </source>
</evidence>
<dbReference type="RefSeq" id="WP_318601115.1">
    <property type="nucleotide sequence ID" value="NZ_JAWSTH010000154.1"/>
</dbReference>
<dbReference type="Gene3D" id="3.30.450.20">
    <property type="entry name" value="PAS domain"/>
    <property type="match status" value="1"/>
</dbReference>
<dbReference type="Pfam" id="PF13426">
    <property type="entry name" value="PAS_9"/>
    <property type="match status" value="1"/>
</dbReference>
<dbReference type="PROSITE" id="PS50113">
    <property type="entry name" value="PAC"/>
    <property type="match status" value="1"/>
</dbReference>
<feature type="domain" description="GGDEF" evidence="4">
    <location>
        <begin position="348"/>
        <end position="470"/>
    </location>
</feature>
<keyword evidence="5" id="KW-0548">Nucleotidyltransferase</keyword>
<dbReference type="SMART" id="SM00086">
    <property type="entry name" value="PAC"/>
    <property type="match status" value="1"/>
</dbReference>
<dbReference type="InterPro" id="IPR043128">
    <property type="entry name" value="Rev_trsase/Diguanyl_cyclase"/>
</dbReference>
<protein>
    <submittedName>
        <fullName evidence="5">Diguanylate cyclase</fullName>
        <ecNumber evidence="5">2.7.7.65</ecNumber>
    </submittedName>
</protein>
<accession>A0ABU4HZ83</accession>
<evidence type="ECO:0000256" key="1">
    <source>
        <dbReference type="SAM" id="Phobius"/>
    </source>
</evidence>
<keyword evidence="1" id="KW-0812">Transmembrane</keyword>
<dbReference type="PROSITE" id="PS50887">
    <property type="entry name" value="GGDEF"/>
    <property type="match status" value="1"/>
</dbReference>
<name>A0ABU4HZ83_9ACTN</name>
<proteinExistence type="predicted"/>
<feature type="transmembrane region" description="Helical" evidence="1">
    <location>
        <begin position="92"/>
        <end position="109"/>
    </location>
</feature>
<evidence type="ECO:0000259" key="3">
    <source>
        <dbReference type="PROSITE" id="PS50113"/>
    </source>
</evidence>
<gene>
    <name evidence="5" type="ORF">R7226_29770</name>
</gene>
<evidence type="ECO:0000313" key="5">
    <source>
        <dbReference type="EMBL" id="MDW5598586.1"/>
    </source>
</evidence>
<dbReference type="InterPro" id="IPR035965">
    <property type="entry name" value="PAS-like_dom_sf"/>
</dbReference>
<reference evidence="6" key="1">
    <citation type="submission" date="2023-07" db="EMBL/GenBank/DDBJ databases">
        <title>Conexibacter stalactiti sp. nov., isolated from stalactites in a lava cave and emended description of the genus Conexibacter.</title>
        <authorList>
            <person name="Lee S.D."/>
        </authorList>
    </citation>
    <scope>NUCLEOTIDE SEQUENCE [LARGE SCALE GENOMIC DNA]</scope>
    <source>
        <strain evidence="6">KCTC 39840</strain>
    </source>
</reference>
<feature type="domain" description="PAS" evidence="2">
    <location>
        <begin position="193"/>
        <end position="251"/>
    </location>
</feature>
<dbReference type="EC" id="2.7.7.65" evidence="5"/>
<dbReference type="PANTHER" id="PTHR45138">
    <property type="entry name" value="REGULATORY COMPONENTS OF SENSORY TRANSDUCTION SYSTEM"/>
    <property type="match status" value="1"/>
</dbReference>
<dbReference type="InterPro" id="IPR000700">
    <property type="entry name" value="PAS-assoc_C"/>
</dbReference>
<dbReference type="PROSITE" id="PS50112">
    <property type="entry name" value="PAS"/>
    <property type="match status" value="1"/>
</dbReference>
<dbReference type="CDD" id="cd01949">
    <property type="entry name" value="GGDEF"/>
    <property type="match status" value="1"/>
</dbReference>
<reference evidence="5 6" key="2">
    <citation type="submission" date="2023-10" db="EMBL/GenBank/DDBJ databases">
        <authorList>
            <person name="Han X.F."/>
        </authorList>
    </citation>
    <scope>NUCLEOTIDE SEQUENCE [LARGE SCALE GENOMIC DNA]</scope>
    <source>
        <strain evidence="5 6">KCTC 39840</strain>
    </source>
</reference>
<dbReference type="SUPFAM" id="SSF55785">
    <property type="entry name" value="PYP-like sensor domain (PAS domain)"/>
    <property type="match status" value="1"/>
</dbReference>
<dbReference type="Pfam" id="PF00990">
    <property type="entry name" value="GGDEF"/>
    <property type="match status" value="1"/>
</dbReference>
<dbReference type="SUPFAM" id="SSF55073">
    <property type="entry name" value="Nucleotide cyclase"/>
    <property type="match status" value="1"/>
</dbReference>
<dbReference type="NCBIfam" id="TIGR00254">
    <property type="entry name" value="GGDEF"/>
    <property type="match status" value="1"/>
</dbReference>
<dbReference type="GO" id="GO:0052621">
    <property type="term" value="F:diguanylate cyclase activity"/>
    <property type="evidence" value="ECO:0007669"/>
    <property type="project" value="UniProtKB-EC"/>
</dbReference>
<dbReference type="SMART" id="SM00091">
    <property type="entry name" value="PAS"/>
    <property type="match status" value="1"/>
</dbReference>
<dbReference type="CDD" id="cd00130">
    <property type="entry name" value="PAS"/>
    <property type="match status" value="1"/>
</dbReference>
<sequence length="474" mass="50385">MLEPLPGEHVTPRLAALRLAPFALCGVVAFALVPISGGVDVDWAMVAAAFALSCALGIAALLVPRLTSGACADGAIVALLAIALLRDGTGGARGGYGVLMIVPVLWVALYGSRAQLWRVLIAAALAFAIPLIFFGAPSYPATGWRSAPLTLLCAGIVGTVVQELLARERAGAERLQVAHDRSTAILGAMREGFALTRDGAIVDVNPALCELTGFTREQLVGARVPFPFWPPEQTEQLQAVRRRVRADLGGSFEAVFQRADGTRFTAEVAAVPVPEEGDGPVAFLNTMRDVTARNAADNALRERSEQLHAAHAELERLVRTDPLTGLPNRRALEETYAREIAAAQRGGGPLTLVVIDLDHFKAFNDAHGHPAGDALLRAVSDTWTRRLRATDSLARWGGEEFCLLLPGCDAARACALVEQLRDGVPHAQTFSAGVAVWEREMTREALLAQADAALYRAKRDGRNRTAVAVPSAAA</sequence>
<keyword evidence="1" id="KW-1133">Transmembrane helix</keyword>